<reference evidence="1 2" key="1">
    <citation type="submission" date="2018-06" db="EMBL/GenBank/DDBJ databases">
        <authorList>
            <consortium name="Pathogen Informatics"/>
            <person name="Doyle S."/>
        </authorList>
    </citation>
    <scope>NUCLEOTIDE SEQUENCE [LARGE SCALE GENOMIC DNA]</scope>
    <source>
        <strain evidence="1 2">NCTC9128</strain>
    </source>
</reference>
<dbReference type="EMBL" id="UAWN01000015">
    <property type="protein sequence ID" value="SQC40304.1"/>
    <property type="molecule type" value="Genomic_DNA"/>
</dbReference>
<dbReference type="AlphaFoldDB" id="A0A2X3EZ17"/>
<protein>
    <submittedName>
        <fullName evidence="1">Uncharacterized protein</fullName>
    </submittedName>
</protein>
<evidence type="ECO:0000313" key="1">
    <source>
        <dbReference type="EMBL" id="SQC40304.1"/>
    </source>
</evidence>
<dbReference type="Proteomes" id="UP000251088">
    <property type="component" value="Unassembled WGS sequence"/>
</dbReference>
<evidence type="ECO:0000313" key="2">
    <source>
        <dbReference type="Proteomes" id="UP000251088"/>
    </source>
</evidence>
<gene>
    <name evidence="1" type="ORF">NCTC9128_06298</name>
</gene>
<sequence>MPDESMPDRWSFQCCSPERCIPTGRNGQLVVDLGFAFHAYTHVGLVAVDALVVREVVQTVNFTVQV</sequence>
<organism evidence="1 2">
    <name type="scientific">Klebsiella pneumoniae</name>
    <dbReference type="NCBI Taxonomy" id="573"/>
    <lineage>
        <taxon>Bacteria</taxon>
        <taxon>Pseudomonadati</taxon>
        <taxon>Pseudomonadota</taxon>
        <taxon>Gammaproteobacteria</taxon>
        <taxon>Enterobacterales</taxon>
        <taxon>Enterobacteriaceae</taxon>
        <taxon>Klebsiella/Raoultella group</taxon>
        <taxon>Klebsiella</taxon>
        <taxon>Klebsiella pneumoniae complex</taxon>
    </lineage>
</organism>
<name>A0A2X3EZ17_KLEPN</name>
<proteinExistence type="predicted"/>
<accession>A0A2X3EZ17</accession>